<reference evidence="1" key="1">
    <citation type="journal article" date="2014" name="Front. Microbiol.">
        <title>High frequency of phylogenetically diverse reductive dehalogenase-homologous genes in deep subseafloor sedimentary metagenomes.</title>
        <authorList>
            <person name="Kawai M."/>
            <person name="Futagami T."/>
            <person name="Toyoda A."/>
            <person name="Takaki Y."/>
            <person name="Nishi S."/>
            <person name="Hori S."/>
            <person name="Arai W."/>
            <person name="Tsubouchi T."/>
            <person name="Morono Y."/>
            <person name="Uchiyama I."/>
            <person name="Ito T."/>
            <person name="Fujiyama A."/>
            <person name="Inagaki F."/>
            <person name="Takami H."/>
        </authorList>
    </citation>
    <scope>NUCLEOTIDE SEQUENCE</scope>
    <source>
        <strain evidence="1">Expedition CK06-06</strain>
    </source>
</reference>
<evidence type="ECO:0008006" key="2">
    <source>
        <dbReference type="Google" id="ProtNLM"/>
    </source>
</evidence>
<comment type="caution">
    <text evidence="1">The sequence shown here is derived from an EMBL/GenBank/DDBJ whole genome shotgun (WGS) entry which is preliminary data.</text>
</comment>
<protein>
    <recommendedName>
        <fullName evidence="2">SHSP domain-containing protein</fullName>
    </recommendedName>
</protein>
<accession>X1IYL1</accession>
<evidence type="ECO:0000313" key="1">
    <source>
        <dbReference type="EMBL" id="GAH71174.1"/>
    </source>
</evidence>
<dbReference type="CDD" id="cd06464">
    <property type="entry name" value="ACD_sHsps-like"/>
    <property type="match status" value="1"/>
</dbReference>
<dbReference type="InterPro" id="IPR008978">
    <property type="entry name" value="HSP20-like_chaperone"/>
</dbReference>
<dbReference type="AlphaFoldDB" id="X1IYL1"/>
<feature type="non-terminal residue" evidence="1">
    <location>
        <position position="150"/>
    </location>
</feature>
<dbReference type="Gene3D" id="2.60.40.790">
    <property type="match status" value="1"/>
</dbReference>
<dbReference type="SUPFAM" id="SSF49764">
    <property type="entry name" value="HSP20-like chaperones"/>
    <property type="match status" value="1"/>
</dbReference>
<dbReference type="EMBL" id="BARU01031129">
    <property type="protein sequence ID" value="GAH71174.1"/>
    <property type="molecule type" value="Genomic_DNA"/>
</dbReference>
<name>X1IYL1_9ZZZZ</name>
<gene>
    <name evidence="1" type="ORF">S03H2_49278</name>
</gene>
<proteinExistence type="predicted"/>
<sequence length="150" mass="17480">MSRKDEYDDEDDEDEYEEFLNRFKNLGDPSKIFRNFDPAKLFKTKEFQKMYKEIFNHLAKNLPKELQGLSPEDLTRELMKKGPIMYGFNIGFGPDGKPIMDSFGNLEKEPISGQRKVRKTREPLVEVNEADDQIIIIAEMPGVSKEDIEL</sequence>
<organism evidence="1">
    <name type="scientific">marine sediment metagenome</name>
    <dbReference type="NCBI Taxonomy" id="412755"/>
    <lineage>
        <taxon>unclassified sequences</taxon>
        <taxon>metagenomes</taxon>
        <taxon>ecological metagenomes</taxon>
    </lineage>
</organism>